<evidence type="ECO:0000313" key="2">
    <source>
        <dbReference type="EMBL" id="GAA0273393.1"/>
    </source>
</evidence>
<evidence type="ECO:0000313" key="3">
    <source>
        <dbReference type="Proteomes" id="UP001501867"/>
    </source>
</evidence>
<proteinExistence type="predicted"/>
<reference evidence="3" key="1">
    <citation type="journal article" date="2019" name="Int. J. Syst. Evol. Microbiol.">
        <title>The Global Catalogue of Microorganisms (GCM) 10K type strain sequencing project: providing services to taxonomists for standard genome sequencing and annotation.</title>
        <authorList>
            <consortium name="The Broad Institute Genomics Platform"/>
            <consortium name="The Broad Institute Genome Sequencing Center for Infectious Disease"/>
            <person name="Wu L."/>
            <person name="Ma J."/>
        </authorList>
    </citation>
    <scope>NUCLEOTIDE SEQUENCE [LARGE SCALE GENOMIC DNA]</scope>
    <source>
        <strain evidence="3">JCM 4505</strain>
    </source>
</reference>
<dbReference type="RefSeq" id="WP_344152612.1">
    <property type="nucleotide sequence ID" value="NZ_BAAABV010000006.1"/>
</dbReference>
<accession>A0ABP3EPX2</accession>
<keyword evidence="3" id="KW-1185">Reference proteome</keyword>
<dbReference type="EMBL" id="BAAABV010000006">
    <property type="protein sequence ID" value="GAA0273393.1"/>
    <property type="molecule type" value="Genomic_DNA"/>
</dbReference>
<sequence>MREEMRFSELMEYYLEACSDRKQVTEHLDELLSSFTGATVMDCSVGTGFITLDLIREGHSIICADGSAAMLERFEANAAELGLDTKPIHLDWADLGGTFPGVFDLIICRGNSLVYADVWDEDTHDGDTHDEDTHDQDTPAVGAAAVAGHLRSMYAALKPGGFLYVDIPVPADPARPQERIHHTPCEVRGRRVSVSETITLLPGAGLRRWDVRMEIGDEVFSFTRHSHVLDREQLTHALRRAGFTEPVPLEGNTLRDHYEVLTARKPFPNVMTRFAAPVPALTESR</sequence>
<protein>
    <recommendedName>
        <fullName evidence="1">Methyltransferase domain-containing protein</fullName>
    </recommendedName>
</protein>
<dbReference type="InterPro" id="IPR041698">
    <property type="entry name" value="Methyltransf_25"/>
</dbReference>
<feature type="domain" description="Methyltransferase" evidence="1">
    <location>
        <begin position="40"/>
        <end position="117"/>
    </location>
</feature>
<organism evidence="2 3">
    <name type="scientific">Streptomyces polychromogenes</name>
    <dbReference type="NCBI Taxonomy" id="67342"/>
    <lineage>
        <taxon>Bacteria</taxon>
        <taxon>Bacillati</taxon>
        <taxon>Actinomycetota</taxon>
        <taxon>Actinomycetes</taxon>
        <taxon>Kitasatosporales</taxon>
        <taxon>Streptomycetaceae</taxon>
        <taxon>Streptomyces</taxon>
    </lineage>
</organism>
<dbReference type="Pfam" id="PF13649">
    <property type="entry name" value="Methyltransf_25"/>
    <property type="match status" value="1"/>
</dbReference>
<name>A0ABP3EPX2_9ACTN</name>
<evidence type="ECO:0000259" key="1">
    <source>
        <dbReference type="Pfam" id="PF13649"/>
    </source>
</evidence>
<dbReference type="SUPFAM" id="SSF53335">
    <property type="entry name" value="S-adenosyl-L-methionine-dependent methyltransferases"/>
    <property type="match status" value="1"/>
</dbReference>
<dbReference type="CDD" id="cd02440">
    <property type="entry name" value="AdoMet_MTases"/>
    <property type="match status" value="1"/>
</dbReference>
<dbReference type="InterPro" id="IPR029063">
    <property type="entry name" value="SAM-dependent_MTases_sf"/>
</dbReference>
<comment type="caution">
    <text evidence="2">The sequence shown here is derived from an EMBL/GenBank/DDBJ whole genome shotgun (WGS) entry which is preliminary data.</text>
</comment>
<dbReference type="Proteomes" id="UP001501867">
    <property type="component" value="Unassembled WGS sequence"/>
</dbReference>
<gene>
    <name evidence="2" type="ORF">GCM10010302_08740</name>
</gene>
<dbReference type="Gene3D" id="3.40.50.150">
    <property type="entry name" value="Vaccinia Virus protein VP39"/>
    <property type="match status" value="1"/>
</dbReference>